<evidence type="ECO:0000256" key="4">
    <source>
        <dbReference type="ARBA" id="ARBA00022840"/>
    </source>
</evidence>
<dbReference type="Proteomes" id="UP000030653">
    <property type="component" value="Unassembled WGS sequence"/>
</dbReference>
<dbReference type="STRING" id="1858805.M5FPE7"/>
<keyword evidence="2" id="KW-0813">Transport</keyword>
<evidence type="ECO:0000259" key="6">
    <source>
        <dbReference type="PROSITE" id="PS50893"/>
    </source>
</evidence>
<dbReference type="InterPro" id="IPR003439">
    <property type="entry name" value="ABC_transporter-like_ATP-bd"/>
</dbReference>
<sequence>MSRWTRLCHRPPIPYRPTIHRLSARRSSTLSAPSLEIPTQQRGEKEKETIAHLPKCSIYRWGQAPPTPPLFRDVDWTWREGEAWAVVGTASSGKGELLDTLLGHHRPLPPPAQGPFPIVSHLPTTAQEHALAYVSFATRPRALGAGFYDFSARYGAVREEDRVTLRESLVEEAERAGVWAGRDSDGDESGASTVSPFGTSEGETQSRTVDERELEEIAHKLDLAHLLDLPLIALSNGQTRRASVLRKLLTKPEVLLLDEPLTGLDPQHRLSLVSLLHQLHTHCAPRILLALRPQDPLPEWVTHVAVVADGQVRTGRKEEFREELARHHVLEKAERAVPVSEKSVQEGEKELLVDMQGVNVAYHERKVLKNIHWQIRASEIWHLRGANGSGKTTLLSLLTGDHPQSYTQPHLHLFGKPRRQHATPALQQRIGFVSPELYNAFPRRLGTGALSGRDAIGSGFEATYSYRPRTSEQDKIIDSLVEALAPEWQITGKGSVLDRPFAALNPGEQTLVLLMRALVNRPPLLVLDEVFAGMDDGMVHRAREFLREYVGEGKGTSVVWVSHWEGEMPWSWEKGEVRRLSLCNGEAEVS</sequence>
<dbReference type="PANTHER" id="PTHR43117:SF4">
    <property type="entry name" value="OSMOPROTECTANT IMPORT ATP-BINDING PROTEIN OSMV"/>
    <property type="match status" value="1"/>
</dbReference>
<evidence type="ECO:0000313" key="8">
    <source>
        <dbReference type="Proteomes" id="UP000030653"/>
    </source>
</evidence>
<dbReference type="Pfam" id="PF00005">
    <property type="entry name" value="ABC_tran"/>
    <property type="match status" value="2"/>
</dbReference>
<evidence type="ECO:0000256" key="5">
    <source>
        <dbReference type="SAM" id="MobiDB-lite"/>
    </source>
</evidence>
<dbReference type="GO" id="GO:0005524">
    <property type="term" value="F:ATP binding"/>
    <property type="evidence" value="ECO:0007669"/>
    <property type="project" value="UniProtKB-KW"/>
</dbReference>
<keyword evidence="4" id="KW-0067">ATP-binding</keyword>
<dbReference type="AlphaFoldDB" id="M5FPE7"/>
<dbReference type="PANTHER" id="PTHR43117">
    <property type="entry name" value="OSMOPROTECTANT IMPORT ATP-BINDING PROTEIN OSMV"/>
    <property type="match status" value="1"/>
</dbReference>
<dbReference type="GeneID" id="63685932"/>
<keyword evidence="8" id="KW-1185">Reference proteome</keyword>
<dbReference type="EMBL" id="JH795879">
    <property type="protein sequence ID" value="EJT97018.1"/>
    <property type="molecule type" value="Genomic_DNA"/>
</dbReference>
<proteinExistence type="inferred from homology"/>
<keyword evidence="7" id="KW-0378">Hydrolase</keyword>
<dbReference type="GO" id="GO:0016887">
    <property type="term" value="F:ATP hydrolysis activity"/>
    <property type="evidence" value="ECO:0007669"/>
    <property type="project" value="InterPro"/>
</dbReference>
<gene>
    <name evidence="7" type="ORF">DACRYDRAFT_119807</name>
</gene>
<comment type="similarity">
    <text evidence="1">Belongs to the ABC transporter superfamily.</text>
</comment>
<dbReference type="SMART" id="SM00382">
    <property type="entry name" value="AAA"/>
    <property type="match status" value="2"/>
</dbReference>
<dbReference type="OrthoDB" id="10255969at2759"/>
<evidence type="ECO:0000313" key="7">
    <source>
        <dbReference type="EMBL" id="EJT97018.1"/>
    </source>
</evidence>
<reference evidence="7 8" key="1">
    <citation type="journal article" date="2012" name="Science">
        <title>The Paleozoic origin of enzymatic lignin decomposition reconstructed from 31 fungal genomes.</title>
        <authorList>
            <person name="Floudas D."/>
            <person name="Binder M."/>
            <person name="Riley R."/>
            <person name="Barry K."/>
            <person name="Blanchette R.A."/>
            <person name="Henrissat B."/>
            <person name="Martinez A.T."/>
            <person name="Otillar R."/>
            <person name="Spatafora J.W."/>
            <person name="Yadav J.S."/>
            <person name="Aerts A."/>
            <person name="Benoit I."/>
            <person name="Boyd A."/>
            <person name="Carlson A."/>
            <person name="Copeland A."/>
            <person name="Coutinho P.M."/>
            <person name="de Vries R.P."/>
            <person name="Ferreira P."/>
            <person name="Findley K."/>
            <person name="Foster B."/>
            <person name="Gaskell J."/>
            <person name="Glotzer D."/>
            <person name="Gorecki P."/>
            <person name="Heitman J."/>
            <person name="Hesse C."/>
            <person name="Hori C."/>
            <person name="Igarashi K."/>
            <person name="Jurgens J.A."/>
            <person name="Kallen N."/>
            <person name="Kersten P."/>
            <person name="Kohler A."/>
            <person name="Kuees U."/>
            <person name="Kumar T.K.A."/>
            <person name="Kuo A."/>
            <person name="LaButti K."/>
            <person name="Larrondo L.F."/>
            <person name="Lindquist E."/>
            <person name="Ling A."/>
            <person name="Lombard V."/>
            <person name="Lucas S."/>
            <person name="Lundell T."/>
            <person name="Martin R."/>
            <person name="McLaughlin D.J."/>
            <person name="Morgenstern I."/>
            <person name="Morin E."/>
            <person name="Murat C."/>
            <person name="Nagy L.G."/>
            <person name="Nolan M."/>
            <person name="Ohm R.A."/>
            <person name="Patyshakuliyeva A."/>
            <person name="Rokas A."/>
            <person name="Ruiz-Duenas F.J."/>
            <person name="Sabat G."/>
            <person name="Salamov A."/>
            <person name="Samejima M."/>
            <person name="Schmutz J."/>
            <person name="Slot J.C."/>
            <person name="St John F."/>
            <person name="Stenlid J."/>
            <person name="Sun H."/>
            <person name="Sun S."/>
            <person name="Syed K."/>
            <person name="Tsang A."/>
            <person name="Wiebenga A."/>
            <person name="Young D."/>
            <person name="Pisabarro A."/>
            <person name="Eastwood D.C."/>
            <person name="Martin F."/>
            <person name="Cullen D."/>
            <person name="Grigoriev I.V."/>
            <person name="Hibbett D.S."/>
        </authorList>
    </citation>
    <scope>NUCLEOTIDE SEQUENCE [LARGE SCALE GENOMIC DNA]</scope>
    <source>
        <strain evidence="7 8">DJM-731 SS1</strain>
    </source>
</reference>
<evidence type="ECO:0000256" key="3">
    <source>
        <dbReference type="ARBA" id="ARBA00022741"/>
    </source>
</evidence>
<name>M5FPE7_DACPD</name>
<feature type="domain" description="ABC transporter" evidence="6">
    <location>
        <begin position="53"/>
        <end position="333"/>
    </location>
</feature>
<dbReference type="SUPFAM" id="SSF52540">
    <property type="entry name" value="P-loop containing nucleoside triphosphate hydrolases"/>
    <property type="match status" value="2"/>
</dbReference>
<dbReference type="InterPro" id="IPR003593">
    <property type="entry name" value="AAA+_ATPase"/>
</dbReference>
<feature type="compositionally biased region" description="Polar residues" evidence="5">
    <location>
        <begin position="190"/>
        <end position="207"/>
    </location>
</feature>
<keyword evidence="3" id="KW-0547">Nucleotide-binding</keyword>
<protein>
    <submittedName>
        <fullName evidence="7">p-loop containing nucleoside triphosphate hydrolase protein</fullName>
    </submittedName>
</protein>
<dbReference type="PROSITE" id="PS50893">
    <property type="entry name" value="ABC_TRANSPORTER_2"/>
    <property type="match status" value="2"/>
</dbReference>
<dbReference type="RefSeq" id="XP_040623916.1">
    <property type="nucleotide sequence ID" value="XM_040770870.1"/>
</dbReference>
<evidence type="ECO:0000256" key="2">
    <source>
        <dbReference type="ARBA" id="ARBA00022448"/>
    </source>
</evidence>
<evidence type="ECO:0000256" key="1">
    <source>
        <dbReference type="ARBA" id="ARBA00005417"/>
    </source>
</evidence>
<dbReference type="OMA" id="WEIKKHI"/>
<feature type="domain" description="ABC transporter" evidence="6">
    <location>
        <begin position="353"/>
        <end position="590"/>
    </location>
</feature>
<dbReference type="InterPro" id="IPR027417">
    <property type="entry name" value="P-loop_NTPase"/>
</dbReference>
<feature type="region of interest" description="Disordered" evidence="5">
    <location>
        <begin position="180"/>
        <end position="210"/>
    </location>
</feature>
<dbReference type="HOGENOM" id="CLU_000604_45_3_1"/>
<dbReference type="Gene3D" id="3.40.50.300">
    <property type="entry name" value="P-loop containing nucleotide triphosphate hydrolases"/>
    <property type="match status" value="2"/>
</dbReference>
<accession>M5FPE7</accession>
<organism evidence="7 8">
    <name type="scientific">Dacryopinax primogenitus (strain DJM 731)</name>
    <name type="common">Brown rot fungus</name>
    <dbReference type="NCBI Taxonomy" id="1858805"/>
    <lineage>
        <taxon>Eukaryota</taxon>
        <taxon>Fungi</taxon>
        <taxon>Dikarya</taxon>
        <taxon>Basidiomycota</taxon>
        <taxon>Agaricomycotina</taxon>
        <taxon>Dacrymycetes</taxon>
        <taxon>Dacrymycetales</taxon>
        <taxon>Dacrymycetaceae</taxon>
        <taxon>Dacryopinax</taxon>
    </lineage>
</organism>